<dbReference type="AlphaFoldDB" id="A0A5D9C2C3"/>
<evidence type="ECO:0000259" key="3">
    <source>
        <dbReference type="Pfam" id="PF17289"/>
    </source>
</evidence>
<dbReference type="InterPro" id="IPR006517">
    <property type="entry name" value="Phage_terminase_lsu-like_C"/>
</dbReference>
<dbReference type="NCBIfam" id="TIGR01630">
    <property type="entry name" value="psiM2_ORF9"/>
    <property type="match status" value="1"/>
</dbReference>
<dbReference type="Proteomes" id="UP000322077">
    <property type="component" value="Unassembled WGS sequence"/>
</dbReference>
<dbReference type="EMBL" id="VTOU01000003">
    <property type="protein sequence ID" value="TZG25799.1"/>
    <property type="molecule type" value="Genomic_DNA"/>
</dbReference>
<feature type="region of interest" description="Disordered" evidence="2">
    <location>
        <begin position="474"/>
        <end position="493"/>
    </location>
</feature>
<sequence length="493" mass="56979">MRRLPSSQVVEELARQRFLPFLMLVFELLHPGHPPLQPSWYLRAMAWWLERVESGVLLRSMIWLQPRALKSIAVAVAFPCWLLGRDPTRQIMIVTYSDGLGHTHALHRKRILESPMYRKIFPAVRIAKDGNRLADIVTTVGGRMRMISVEGTATGLGAHFIILDDCMKPEDTRSPKERAGIKSWFEGTISTRTIDERSAIISIQQRLHEDDLPAFLLDKGFECLCLPARAPVDTIVEIGPDQTHLWRRNELLCPERMSETELERKRLEHGPQAFAAQYLQNPVSPEGNLIRMEQFRRFEIELTRDNFEKVFQSWDTAASLAPDADWSVCTTWGYGRGRLFLLDVFRARLEYGPLKQMVIGLRAKWRADKVLIENIGVGMSLCQELKRNGPFVPKPMRPDGDKAERLLAQSGQIEEGRVWLPAQLDGLDIFLSELRAFPMGRHDDQVDTLTQMLEYLMFHWRYADTEYDETGRALRRNRERHRPPLPPLPDWLK</sequence>
<proteinExistence type="predicted"/>
<organism evidence="4 5">
    <name type="scientific">Sphingomonas montanisoli</name>
    <dbReference type="NCBI Taxonomy" id="2606412"/>
    <lineage>
        <taxon>Bacteria</taxon>
        <taxon>Pseudomonadati</taxon>
        <taxon>Pseudomonadota</taxon>
        <taxon>Alphaproteobacteria</taxon>
        <taxon>Sphingomonadales</taxon>
        <taxon>Sphingomonadaceae</taxon>
        <taxon>Sphingomonas</taxon>
    </lineage>
</organism>
<dbReference type="RefSeq" id="WP_149522605.1">
    <property type="nucleotide sequence ID" value="NZ_VTOU01000003.1"/>
</dbReference>
<evidence type="ECO:0000256" key="2">
    <source>
        <dbReference type="SAM" id="MobiDB-lite"/>
    </source>
</evidence>
<comment type="caution">
    <text evidence="4">The sequence shown here is derived from an EMBL/GenBank/DDBJ whole genome shotgun (WGS) entry which is preliminary data.</text>
</comment>
<evidence type="ECO:0000256" key="1">
    <source>
        <dbReference type="ARBA" id="ARBA00022612"/>
    </source>
</evidence>
<feature type="domain" description="Terminase large subunit gp17-like C-terminal" evidence="3">
    <location>
        <begin position="313"/>
        <end position="454"/>
    </location>
</feature>
<dbReference type="Gene3D" id="3.30.420.240">
    <property type="match status" value="1"/>
</dbReference>
<name>A0A5D9C2C3_9SPHN</name>
<dbReference type="InterPro" id="IPR035421">
    <property type="entry name" value="Terminase_6C"/>
</dbReference>
<keyword evidence="5" id="KW-1185">Reference proteome</keyword>
<feature type="compositionally biased region" description="Pro residues" evidence="2">
    <location>
        <begin position="484"/>
        <end position="493"/>
    </location>
</feature>
<evidence type="ECO:0000313" key="4">
    <source>
        <dbReference type="EMBL" id="TZG25799.1"/>
    </source>
</evidence>
<dbReference type="Pfam" id="PF17289">
    <property type="entry name" value="Terminase_6C"/>
    <property type="match status" value="1"/>
</dbReference>
<gene>
    <name evidence="4" type="primary">terL</name>
    <name evidence="4" type="ORF">FYJ91_12450</name>
</gene>
<evidence type="ECO:0000313" key="5">
    <source>
        <dbReference type="Proteomes" id="UP000322077"/>
    </source>
</evidence>
<reference evidence="4 5" key="1">
    <citation type="submission" date="2019-08" db="EMBL/GenBank/DDBJ databases">
        <authorList>
            <person name="Wang G."/>
            <person name="Xu Z."/>
        </authorList>
    </citation>
    <scope>NUCLEOTIDE SEQUENCE [LARGE SCALE GENOMIC DNA]</scope>
    <source>
        <strain evidence="4 5">ZX</strain>
    </source>
</reference>
<keyword evidence="1" id="KW-1188">Viral release from host cell</keyword>
<feature type="compositionally biased region" description="Basic residues" evidence="2">
    <location>
        <begin position="474"/>
        <end position="483"/>
    </location>
</feature>
<protein>
    <submittedName>
        <fullName evidence="4">Phage terminase large subunit</fullName>
    </submittedName>
</protein>
<accession>A0A5D9C2C3</accession>